<protein>
    <submittedName>
        <fullName evidence="1">Uncharacterized protein</fullName>
    </submittedName>
</protein>
<accession>A0A9P5HK36</accession>
<dbReference type="Proteomes" id="UP000722485">
    <property type="component" value="Unassembled WGS sequence"/>
</dbReference>
<reference evidence="1" key="1">
    <citation type="submission" date="2020-03" db="EMBL/GenBank/DDBJ databases">
        <title>Draft Genome Sequence of Cylindrodendrum hubeiense.</title>
        <authorList>
            <person name="Buettner E."/>
            <person name="Kellner H."/>
        </authorList>
    </citation>
    <scope>NUCLEOTIDE SEQUENCE</scope>
    <source>
        <strain evidence="1">IHI 201604</strain>
    </source>
</reference>
<gene>
    <name evidence="1" type="ORF">G7Z17_g1830</name>
</gene>
<dbReference type="AlphaFoldDB" id="A0A9P5HK36"/>
<comment type="caution">
    <text evidence="1">The sequence shown here is derived from an EMBL/GenBank/DDBJ whole genome shotgun (WGS) entry which is preliminary data.</text>
</comment>
<evidence type="ECO:0000313" key="1">
    <source>
        <dbReference type="EMBL" id="KAF7555907.1"/>
    </source>
</evidence>
<keyword evidence="2" id="KW-1185">Reference proteome</keyword>
<dbReference type="EMBL" id="JAANBB010000016">
    <property type="protein sequence ID" value="KAF7555907.1"/>
    <property type="molecule type" value="Genomic_DNA"/>
</dbReference>
<evidence type="ECO:0000313" key="2">
    <source>
        <dbReference type="Proteomes" id="UP000722485"/>
    </source>
</evidence>
<organism evidence="1 2">
    <name type="scientific">Cylindrodendrum hubeiense</name>
    <dbReference type="NCBI Taxonomy" id="595255"/>
    <lineage>
        <taxon>Eukaryota</taxon>
        <taxon>Fungi</taxon>
        <taxon>Dikarya</taxon>
        <taxon>Ascomycota</taxon>
        <taxon>Pezizomycotina</taxon>
        <taxon>Sordariomycetes</taxon>
        <taxon>Hypocreomycetidae</taxon>
        <taxon>Hypocreales</taxon>
        <taxon>Nectriaceae</taxon>
        <taxon>Cylindrodendrum</taxon>
    </lineage>
</organism>
<sequence length="69" mass="7468">MLQAQLTAYSGASFGKKRNGPIMLPMVYAMNIIAEATLFLVKPATLEEIIERQMGNPAAKATNNQSPTN</sequence>
<name>A0A9P5HK36_9HYPO</name>
<proteinExistence type="predicted"/>